<evidence type="ECO:0000256" key="1">
    <source>
        <dbReference type="ARBA" id="ARBA00004651"/>
    </source>
</evidence>
<dbReference type="EMBL" id="JSVA01000025">
    <property type="protein sequence ID" value="KOF01447.1"/>
    <property type="molecule type" value="Genomic_DNA"/>
</dbReference>
<dbReference type="InterPro" id="IPR003838">
    <property type="entry name" value="ABC3_permease_C"/>
</dbReference>
<feature type="domain" description="MacB-like periplasmic core" evidence="8">
    <location>
        <begin position="21"/>
        <end position="231"/>
    </location>
</feature>
<dbReference type="Pfam" id="PF02687">
    <property type="entry name" value="FtsX"/>
    <property type="match status" value="2"/>
</dbReference>
<reference evidence="10" key="1">
    <citation type="submission" date="2014-11" db="EMBL/GenBank/DDBJ databases">
        <title>Genome sequencing of Roseivirga sp. D-25.</title>
        <authorList>
            <person name="Selvaratnam C."/>
            <person name="Thevarajoo S."/>
            <person name="Goh K.M."/>
            <person name="Eee R."/>
            <person name="Chan K.-G."/>
            <person name="Chong C.S."/>
        </authorList>
    </citation>
    <scope>NUCLEOTIDE SEQUENCE [LARGE SCALE GENOMIC DNA]</scope>
    <source>
        <strain evidence="10">D-25</strain>
    </source>
</reference>
<dbReference type="OrthoDB" id="982637at2"/>
<keyword evidence="4 6" id="KW-1133">Transmembrane helix</keyword>
<dbReference type="AlphaFoldDB" id="A0A0L8AGR4"/>
<feature type="domain" description="ABC3 transporter permease C-terminal" evidence="7">
    <location>
        <begin position="303"/>
        <end position="416"/>
    </location>
</feature>
<comment type="subcellular location">
    <subcellularLocation>
        <location evidence="1">Cell membrane</location>
        <topology evidence="1">Multi-pass membrane protein</topology>
    </subcellularLocation>
</comment>
<feature type="transmembrane region" description="Helical" evidence="6">
    <location>
        <begin position="21"/>
        <end position="42"/>
    </location>
</feature>
<evidence type="ECO:0000256" key="5">
    <source>
        <dbReference type="ARBA" id="ARBA00023136"/>
    </source>
</evidence>
<keyword evidence="3 6" id="KW-0812">Transmembrane</keyword>
<feature type="transmembrane region" description="Helical" evidence="6">
    <location>
        <begin position="342"/>
        <end position="367"/>
    </location>
</feature>
<feature type="transmembrane region" description="Helical" evidence="6">
    <location>
        <begin position="775"/>
        <end position="797"/>
    </location>
</feature>
<evidence type="ECO:0000313" key="10">
    <source>
        <dbReference type="Proteomes" id="UP000036908"/>
    </source>
</evidence>
<evidence type="ECO:0000259" key="7">
    <source>
        <dbReference type="Pfam" id="PF02687"/>
    </source>
</evidence>
<feature type="transmembrane region" description="Helical" evidence="6">
    <location>
        <begin position="691"/>
        <end position="715"/>
    </location>
</feature>
<gene>
    <name evidence="9" type="ORF">OB69_17425</name>
</gene>
<feature type="transmembrane region" description="Helical" evidence="6">
    <location>
        <begin position="392"/>
        <end position="415"/>
    </location>
</feature>
<dbReference type="GO" id="GO:0022857">
    <property type="term" value="F:transmembrane transporter activity"/>
    <property type="evidence" value="ECO:0007669"/>
    <property type="project" value="TreeGrafter"/>
</dbReference>
<protein>
    <recommendedName>
        <fullName evidence="11">ABC3 transporter permease protein domain-containing protein</fullName>
    </recommendedName>
</protein>
<feature type="transmembrane region" description="Helical" evidence="6">
    <location>
        <begin position="743"/>
        <end position="763"/>
    </location>
</feature>
<dbReference type="InterPro" id="IPR025857">
    <property type="entry name" value="MacB_PCD"/>
</dbReference>
<keyword evidence="10" id="KW-1185">Reference proteome</keyword>
<name>A0A0L8AGR4_9BACT</name>
<feature type="transmembrane region" description="Helical" evidence="6">
    <location>
        <begin position="447"/>
        <end position="465"/>
    </location>
</feature>
<comment type="caution">
    <text evidence="9">The sequence shown here is derived from an EMBL/GenBank/DDBJ whole genome shotgun (WGS) entry which is preliminary data.</text>
</comment>
<dbReference type="GO" id="GO:0005886">
    <property type="term" value="C:plasma membrane"/>
    <property type="evidence" value="ECO:0007669"/>
    <property type="project" value="UniProtKB-SubCell"/>
</dbReference>
<feature type="transmembrane region" description="Helical" evidence="6">
    <location>
        <begin position="301"/>
        <end position="321"/>
    </location>
</feature>
<dbReference type="Pfam" id="PF12704">
    <property type="entry name" value="MacB_PCD"/>
    <property type="match status" value="2"/>
</dbReference>
<evidence type="ECO:0000259" key="8">
    <source>
        <dbReference type="Pfam" id="PF12704"/>
    </source>
</evidence>
<evidence type="ECO:0000313" key="9">
    <source>
        <dbReference type="EMBL" id="KOF01447.1"/>
    </source>
</evidence>
<dbReference type="RefSeq" id="WP_082338227.1">
    <property type="nucleotide sequence ID" value="NZ_JSVA01000025.1"/>
</dbReference>
<dbReference type="PANTHER" id="PTHR30572">
    <property type="entry name" value="MEMBRANE COMPONENT OF TRANSPORTER-RELATED"/>
    <property type="match status" value="1"/>
</dbReference>
<dbReference type="InterPro" id="IPR050250">
    <property type="entry name" value="Macrolide_Exporter_MacB"/>
</dbReference>
<keyword evidence="2" id="KW-1003">Cell membrane</keyword>
<proteinExistence type="predicted"/>
<feature type="domain" description="ABC3 transporter permease C-terminal" evidence="7">
    <location>
        <begin position="694"/>
        <end position="807"/>
    </location>
</feature>
<keyword evidence="5 6" id="KW-0472">Membrane</keyword>
<evidence type="ECO:0000256" key="4">
    <source>
        <dbReference type="ARBA" id="ARBA00022989"/>
    </source>
</evidence>
<sequence length="814" mass="90818">MLKQTFKFALRSFRKSGFLHLINLLGLTLGLSVFFMISLYIYQEKSYESDFTHKDRIYQLSHTMLGYRTALGAPNLPYVLNEIPEVETFTSFKRSASTKLAWDDQEQIVKMLRVDSSFLEVFDFVLLKGDPETVLDEPNFAVIHEKWAKDFLGSTDVIGKLIHVTKHDLIKDSTYQVPVIINGVIKTPKFKTQLQFDLLVSEQRPATMSDGVGGWQNSTVYNYIVASPAATEQLLDRRLSDISYKYVYPKTVIGGQGTKEDWKAESLYSDSYAESLSTLRTNSDTSGNLMPALNTSQVNTLTIIALAALIISVFNFINISTARASMRMKEVGVKRIMGSSKLMLILQFMLESFLLILLSSVMALALVEVLVKLKPESIGIVVDYSVLHSQEWVFGLIVFILVLTFLAGIYPAVYLSSGRLAVILKSGTAKNSFSVLNAGALRKSATVLQFMCSIGLITAVITMFLQVDFLRTRDIGYQSKGVLVIDNTSLLKESKETFAHELSRLPSVSGAAYTTRLPSSITLEGAQPIPINDSTNMSFSIFGVDSTFFEVMDMKFVHGHSFFESTNSGATEISPEYVPVVINEIAAKRLGFENPIGQFIGERAKVVGVVQDFVFSDLRESIEPVLMTSRPGKGRRYAFSHPLVVKSSVSKPNIDEIQDVWSRFSQEEMKWHFLETNYSSLLKIEMQGFRAVLIFSIVAIIISCLGLLGLAMFIIDQRTHEFGIRKVLGASVADIMKLFGSSFAKLMSVAFLMALPVSVYFMQNWLSNYADRISLNAWIFGLTALIMIIIVAATILFQSLKAGRLNPVDTLRNE</sequence>
<evidence type="ECO:0000256" key="6">
    <source>
        <dbReference type="SAM" id="Phobius"/>
    </source>
</evidence>
<evidence type="ECO:0000256" key="3">
    <source>
        <dbReference type="ARBA" id="ARBA00022692"/>
    </source>
</evidence>
<dbReference type="Proteomes" id="UP000036908">
    <property type="component" value="Unassembled WGS sequence"/>
</dbReference>
<dbReference type="PATRIC" id="fig|1566026.4.peg.1928"/>
<evidence type="ECO:0000256" key="2">
    <source>
        <dbReference type="ARBA" id="ARBA00022475"/>
    </source>
</evidence>
<feature type="domain" description="MacB-like periplasmic core" evidence="8">
    <location>
        <begin position="457"/>
        <end position="613"/>
    </location>
</feature>
<organism evidence="9 10">
    <name type="scientific">Roseivirga seohaensis subsp. aquiponti</name>
    <dbReference type="NCBI Taxonomy" id="1566026"/>
    <lineage>
        <taxon>Bacteria</taxon>
        <taxon>Pseudomonadati</taxon>
        <taxon>Bacteroidota</taxon>
        <taxon>Cytophagia</taxon>
        <taxon>Cytophagales</taxon>
        <taxon>Roseivirgaceae</taxon>
        <taxon>Roseivirga</taxon>
    </lineage>
</organism>
<accession>A0A0L8AGR4</accession>
<dbReference type="PANTHER" id="PTHR30572:SF18">
    <property type="entry name" value="ABC-TYPE MACROLIDE FAMILY EXPORT SYSTEM PERMEASE COMPONENT 2"/>
    <property type="match status" value="1"/>
</dbReference>
<evidence type="ECO:0008006" key="11">
    <source>
        <dbReference type="Google" id="ProtNLM"/>
    </source>
</evidence>